<dbReference type="Pfam" id="PF01302">
    <property type="entry name" value="CAP_GLY"/>
    <property type="match status" value="1"/>
</dbReference>
<dbReference type="Proteomes" id="UP000007110">
    <property type="component" value="Unassembled WGS sequence"/>
</dbReference>
<reference evidence="11" key="1">
    <citation type="submission" date="2015-02" db="EMBL/GenBank/DDBJ databases">
        <title>Genome sequencing for Strongylocentrotus purpuratus.</title>
        <authorList>
            <person name="Murali S."/>
            <person name="Liu Y."/>
            <person name="Vee V."/>
            <person name="English A."/>
            <person name="Wang M."/>
            <person name="Skinner E."/>
            <person name="Han Y."/>
            <person name="Muzny D.M."/>
            <person name="Worley K.C."/>
            <person name="Gibbs R.A."/>
        </authorList>
    </citation>
    <scope>NUCLEOTIDE SEQUENCE</scope>
</reference>
<dbReference type="EnsemblMetazoa" id="XM_030974634">
    <property type="protein sequence ID" value="XP_030830494"/>
    <property type="gene ID" value="LOC100890458"/>
</dbReference>
<evidence type="ECO:0000313" key="11">
    <source>
        <dbReference type="Proteomes" id="UP000007110"/>
    </source>
</evidence>
<dbReference type="PANTHER" id="PTHR18916:SF6">
    <property type="entry name" value="DYNACTIN SUBUNIT 1"/>
    <property type="match status" value="1"/>
</dbReference>
<dbReference type="InterPro" id="IPR000938">
    <property type="entry name" value="CAP-Gly_domain"/>
</dbReference>
<keyword evidence="5 7" id="KW-0175">Coiled coil</keyword>
<dbReference type="InterPro" id="IPR036859">
    <property type="entry name" value="CAP-Gly_dom_sf"/>
</dbReference>
<feature type="compositionally biased region" description="Polar residues" evidence="8">
    <location>
        <begin position="365"/>
        <end position="377"/>
    </location>
</feature>
<keyword evidence="3" id="KW-0493">Microtubule</keyword>
<feature type="domain" description="CAP-Gly" evidence="9">
    <location>
        <begin position="429"/>
        <end position="463"/>
    </location>
</feature>
<dbReference type="InParanoid" id="A0A7M7STQ9"/>
<dbReference type="Gene3D" id="2.30.30.190">
    <property type="entry name" value="CAP Gly-rich-like domain"/>
    <property type="match status" value="1"/>
</dbReference>
<sequence>MVGVAMNLSGSDNSLDSIGSPDGSFAKLWGTESALMRGLKDGSLAGLSDLVHDKDVAAKAVAFVVNSSRRGIVPLCADVAAVLRNKLKLERTIEKQRTEIQRLKNSGLNSGASLSGRTSRSTSPTHPHIDRQLLPRQPSARLKKSSESPLLSSPCSPCSSPRSPSSPLPNSLELSSASCGSLADAPSPMLHPRSSRLEDGPEPHPSSPLLPNQHLVLAEVHRVPSVASIQGDVRLHKLPASASERRSIEIQCSPLEEPEGHTSLQQQFQEACQARAALENELMRVRTELEEVRLGSKVKEWSPGDREAPEMCELLIENETFPVPLLKRVRSHSIQGVSEVPHPPTSPSHHEKHSPGLPPIPSPQISPRNSDLSSSYSGDGFSKRSNNKTESSHNNLTVRLEDHVLIKGERTGFVRFIGHLEKSSLPNTVYVGLHLDVPVGKNDGMVHGIRYFWCPRNHGIFVPVNDVLAVINRKPLKRLKTADTRRKASSHGGMGGGGGGGGGVYPTGGYERGEMKRTRPGQARRLISADSSMLPTTHKNRDHAGSTS</sequence>
<evidence type="ECO:0000256" key="6">
    <source>
        <dbReference type="ARBA" id="ARBA00023212"/>
    </source>
</evidence>
<accession>A0A7M7STQ9</accession>
<dbReference type="GO" id="GO:0005874">
    <property type="term" value="C:microtubule"/>
    <property type="evidence" value="ECO:0007669"/>
    <property type="project" value="UniProtKB-KW"/>
</dbReference>
<feature type="region of interest" description="Disordered" evidence="8">
    <location>
        <begin position="334"/>
        <end position="394"/>
    </location>
</feature>
<keyword evidence="11" id="KW-1185">Reference proteome</keyword>
<dbReference type="PANTHER" id="PTHR18916">
    <property type="entry name" value="DYNACTIN 1-RELATED MICROTUBULE-BINDING"/>
    <property type="match status" value="1"/>
</dbReference>
<feature type="compositionally biased region" description="Low complexity" evidence="8">
    <location>
        <begin position="147"/>
        <end position="176"/>
    </location>
</feature>
<evidence type="ECO:0000256" key="1">
    <source>
        <dbReference type="ARBA" id="ARBA00004186"/>
    </source>
</evidence>
<feature type="region of interest" description="Disordered" evidence="8">
    <location>
        <begin position="100"/>
        <end position="210"/>
    </location>
</feature>
<keyword evidence="2" id="KW-0963">Cytoplasm</keyword>
<dbReference type="GO" id="GO:0030286">
    <property type="term" value="C:dynein complex"/>
    <property type="evidence" value="ECO:0007669"/>
    <property type="project" value="UniProtKB-KW"/>
</dbReference>
<dbReference type="GO" id="GO:0005819">
    <property type="term" value="C:spindle"/>
    <property type="evidence" value="ECO:0007669"/>
    <property type="project" value="UniProtKB-SubCell"/>
</dbReference>
<dbReference type="AlphaFoldDB" id="A0A7M7STQ9"/>
<name>A0A7M7STQ9_STRPU</name>
<evidence type="ECO:0000256" key="2">
    <source>
        <dbReference type="ARBA" id="ARBA00022490"/>
    </source>
</evidence>
<evidence type="ECO:0000256" key="8">
    <source>
        <dbReference type="SAM" id="MobiDB-lite"/>
    </source>
</evidence>
<dbReference type="PROSITE" id="PS50245">
    <property type="entry name" value="CAP_GLY_2"/>
    <property type="match status" value="1"/>
</dbReference>
<keyword evidence="6" id="KW-0206">Cytoskeleton</keyword>
<dbReference type="OrthoDB" id="2130750at2759"/>
<evidence type="ECO:0000313" key="10">
    <source>
        <dbReference type="EnsemblMetazoa" id="XP_030830494"/>
    </source>
</evidence>
<comment type="subcellular location">
    <subcellularLocation>
        <location evidence="1">Cytoplasm</location>
        <location evidence="1">Cytoskeleton</location>
        <location evidence="1">Spindle</location>
    </subcellularLocation>
</comment>
<feature type="compositionally biased region" description="Gly residues" evidence="8">
    <location>
        <begin position="492"/>
        <end position="506"/>
    </location>
</feature>
<feature type="coiled-coil region" evidence="7">
    <location>
        <begin position="261"/>
        <end position="295"/>
    </location>
</feature>
<dbReference type="KEGG" id="spu:100890458"/>
<evidence type="ECO:0000256" key="4">
    <source>
        <dbReference type="ARBA" id="ARBA00023017"/>
    </source>
</evidence>
<keyword evidence="4" id="KW-0243">Dynein</keyword>
<evidence type="ECO:0000259" key="9">
    <source>
        <dbReference type="PROSITE" id="PS50245"/>
    </source>
</evidence>
<evidence type="ECO:0000256" key="5">
    <source>
        <dbReference type="ARBA" id="ARBA00023054"/>
    </source>
</evidence>
<protein>
    <recommendedName>
        <fullName evidence="9">CAP-Gly domain-containing protein</fullName>
    </recommendedName>
</protein>
<dbReference type="OMA" id="CWENEIN"/>
<feature type="region of interest" description="Disordered" evidence="8">
    <location>
        <begin position="480"/>
        <end position="548"/>
    </location>
</feature>
<evidence type="ECO:0000256" key="7">
    <source>
        <dbReference type="SAM" id="Coils"/>
    </source>
</evidence>
<evidence type="ECO:0000256" key="3">
    <source>
        <dbReference type="ARBA" id="ARBA00022701"/>
    </source>
</evidence>
<dbReference type="RefSeq" id="XP_030830494.1">
    <property type="nucleotide sequence ID" value="XM_030974634.1"/>
</dbReference>
<dbReference type="SUPFAM" id="SSF74924">
    <property type="entry name" value="Cap-Gly domain"/>
    <property type="match status" value="1"/>
</dbReference>
<reference evidence="10" key="2">
    <citation type="submission" date="2021-01" db="UniProtKB">
        <authorList>
            <consortium name="EnsemblMetazoa"/>
        </authorList>
    </citation>
    <scope>IDENTIFICATION</scope>
</reference>
<dbReference type="SMART" id="SM01052">
    <property type="entry name" value="CAP_GLY"/>
    <property type="match status" value="1"/>
</dbReference>
<organism evidence="10 11">
    <name type="scientific">Strongylocentrotus purpuratus</name>
    <name type="common">Purple sea urchin</name>
    <dbReference type="NCBI Taxonomy" id="7668"/>
    <lineage>
        <taxon>Eukaryota</taxon>
        <taxon>Metazoa</taxon>
        <taxon>Echinodermata</taxon>
        <taxon>Eleutherozoa</taxon>
        <taxon>Echinozoa</taxon>
        <taxon>Echinoidea</taxon>
        <taxon>Euechinoidea</taxon>
        <taxon>Echinacea</taxon>
        <taxon>Camarodonta</taxon>
        <taxon>Echinidea</taxon>
        <taxon>Strongylocentrotidae</taxon>
        <taxon>Strongylocentrotus</taxon>
    </lineage>
</organism>
<feature type="compositionally biased region" description="Low complexity" evidence="8">
    <location>
        <begin position="105"/>
        <end position="116"/>
    </location>
</feature>
<proteinExistence type="predicted"/>
<dbReference type="GeneID" id="100890458"/>